<keyword evidence="3" id="KW-0472">Membrane</keyword>
<keyword evidence="1" id="KW-0175">Coiled coil</keyword>
<evidence type="ECO:0000313" key="5">
    <source>
        <dbReference type="Proteomes" id="UP000027581"/>
    </source>
</evidence>
<dbReference type="PhylomeDB" id="A0A060RQQ6"/>
<feature type="compositionally biased region" description="Polar residues" evidence="2">
    <location>
        <begin position="30"/>
        <end position="52"/>
    </location>
</feature>
<feature type="transmembrane region" description="Helical" evidence="3">
    <location>
        <begin position="7"/>
        <end position="25"/>
    </location>
</feature>
<dbReference type="InterPro" id="IPR006373">
    <property type="entry name" value="VSA_Rifin"/>
</dbReference>
<proteinExistence type="predicted"/>
<sequence>MKLYFLKILWFFILLNILVISYHVYNKNKPSNTPHHTQTNRSLCEGDTQSSGYDKDEEMKSVMLQFDDRTSQRFEKYEERMKEKRQKHKEERDKNIQEIIQKDRMEKSLAEKVEKGCLMCGCALGGGVLPVWGLVSGLWYATWSQYVTKTAIQKGIEAGIAKAILGVKSTVKLDVLGGVALDKLFTAKTFKNKMFFFEKIYGQYLSMEQSGTLNTNAFFTSIKPKSAYNTSNVVQTITERASDIAVEAGNAAKTVQADELAKITAESSQLYSAIGYSVLAILIIVVVMIIIYLILRYRRKKKMSKRAQYTKLLNQ</sequence>
<dbReference type="Proteomes" id="UP000027581">
    <property type="component" value="Unassembled WGS sequence"/>
</dbReference>
<evidence type="ECO:0000256" key="3">
    <source>
        <dbReference type="SAM" id="Phobius"/>
    </source>
</evidence>
<feature type="coiled-coil region" evidence="1">
    <location>
        <begin position="67"/>
        <end position="98"/>
    </location>
</feature>
<evidence type="ECO:0000313" key="4">
    <source>
        <dbReference type="EMBL" id="CDO61880.1"/>
    </source>
</evidence>
<gene>
    <name evidence="4" type="primary">RIF</name>
    <name evidence="4" type="ORF">PRCDC_0051300</name>
</gene>
<dbReference type="NCBIfam" id="TIGR01477">
    <property type="entry name" value="RIFIN"/>
    <property type="match status" value="1"/>
</dbReference>
<dbReference type="VEuPathDB" id="PlasmoDB:PRG01_0008800"/>
<name>A0A060RQQ6_PLARE</name>
<feature type="transmembrane region" description="Helical" evidence="3">
    <location>
        <begin position="273"/>
        <end position="295"/>
    </location>
</feature>
<dbReference type="EMBL" id="HG810549">
    <property type="protein sequence ID" value="CDO61880.1"/>
    <property type="molecule type" value="Genomic_DNA"/>
</dbReference>
<evidence type="ECO:0000256" key="2">
    <source>
        <dbReference type="SAM" id="MobiDB-lite"/>
    </source>
</evidence>
<feature type="region of interest" description="Disordered" evidence="2">
    <location>
        <begin position="30"/>
        <end position="54"/>
    </location>
</feature>
<dbReference type="Pfam" id="PF02009">
    <property type="entry name" value="RIFIN"/>
    <property type="match status" value="1"/>
</dbReference>
<reference evidence="4" key="2">
    <citation type="submission" date="2014-05" db="EMBL/GenBank/DDBJ databases">
        <title>The genome sequences of chimpanzee malaria parasites reveal the path to human adaptation.</title>
        <authorList>
            <person name="Otto T.D."/>
            <person name="Rayner J.C."/>
            <person name="Boehme U."/>
            <person name="Pain A."/>
            <person name="Spottiswoode N."/>
            <person name="Sanders M."/>
            <person name="Quail M."/>
            <person name="Ollomo B."/>
            <person name="Renaud F."/>
            <person name="Thomas A.W."/>
            <person name="Prugnolle F."/>
            <person name="Conway D.J."/>
            <person name="Newbold C."/>
            <person name="Berriman M."/>
        </authorList>
    </citation>
    <scope>NUCLEOTIDE SEQUENCE [LARGE SCALE GENOMIC DNA]</scope>
    <source>
        <strain evidence="4">CDC</strain>
    </source>
</reference>
<organism evidence="4 5">
    <name type="scientific">Plasmodium reichenowi</name>
    <dbReference type="NCBI Taxonomy" id="5854"/>
    <lineage>
        <taxon>Eukaryota</taxon>
        <taxon>Sar</taxon>
        <taxon>Alveolata</taxon>
        <taxon>Apicomplexa</taxon>
        <taxon>Aconoidasida</taxon>
        <taxon>Haemosporida</taxon>
        <taxon>Plasmodiidae</taxon>
        <taxon>Plasmodium</taxon>
        <taxon>Plasmodium (Laverania)</taxon>
    </lineage>
</organism>
<reference evidence="4" key="1">
    <citation type="submission" date="2014-01" db="EMBL/GenBank/DDBJ databases">
        <authorList>
            <person name="Aslett M."/>
        </authorList>
    </citation>
    <scope>NUCLEOTIDE SEQUENCE</scope>
    <source>
        <strain evidence="4">CDC</strain>
    </source>
</reference>
<dbReference type="VEuPathDB" id="PlasmoDB:PRCDC_0051300"/>
<protein>
    <submittedName>
        <fullName evidence="4">Rifin</fullName>
    </submittedName>
</protein>
<keyword evidence="3" id="KW-0812">Transmembrane</keyword>
<evidence type="ECO:0000256" key="1">
    <source>
        <dbReference type="SAM" id="Coils"/>
    </source>
</evidence>
<accession>A0A060RQQ6</accession>
<keyword evidence="3" id="KW-1133">Transmembrane helix</keyword>
<keyword evidence="5" id="KW-1185">Reference proteome</keyword>
<dbReference type="AlphaFoldDB" id="A0A060RQQ6"/>